<evidence type="ECO:0000313" key="1">
    <source>
        <dbReference type="EMBL" id="BBO77436.1"/>
    </source>
</evidence>
<evidence type="ECO:0008006" key="3">
    <source>
        <dbReference type="Google" id="ProtNLM"/>
    </source>
</evidence>
<dbReference type="RefSeq" id="WP_155306182.1">
    <property type="nucleotide sequence ID" value="NZ_AP021875.1"/>
</dbReference>
<dbReference type="KEGG" id="dwd:DSCW_48530"/>
<dbReference type="AlphaFoldDB" id="A0A5K7Z6K9"/>
<dbReference type="EMBL" id="AP021875">
    <property type="protein sequence ID" value="BBO77436.1"/>
    <property type="molecule type" value="Genomic_DNA"/>
</dbReference>
<accession>A0A5K7Z6K9</accession>
<keyword evidence="2" id="KW-1185">Reference proteome</keyword>
<organism evidence="1 2">
    <name type="scientific">Desulfosarcina widdelii</name>
    <dbReference type="NCBI Taxonomy" id="947919"/>
    <lineage>
        <taxon>Bacteria</taxon>
        <taxon>Pseudomonadati</taxon>
        <taxon>Thermodesulfobacteriota</taxon>
        <taxon>Desulfobacteria</taxon>
        <taxon>Desulfobacterales</taxon>
        <taxon>Desulfosarcinaceae</taxon>
        <taxon>Desulfosarcina</taxon>
    </lineage>
</organism>
<gene>
    <name evidence="1" type="ORF">DSCW_48530</name>
</gene>
<protein>
    <recommendedName>
        <fullName evidence="3">Lipoprotein</fullName>
    </recommendedName>
</protein>
<dbReference type="OrthoDB" id="5418312at2"/>
<dbReference type="PROSITE" id="PS51257">
    <property type="entry name" value="PROKAR_LIPOPROTEIN"/>
    <property type="match status" value="1"/>
</dbReference>
<proteinExistence type="predicted"/>
<reference evidence="1 2" key="1">
    <citation type="submission" date="2019-11" db="EMBL/GenBank/DDBJ databases">
        <title>Comparative genomics of hydrocarbon-degrading Desulfosarcina strains.</title>
        <authorList>
            <person name="Watanabe M."/>
            <person name="Kojima H."/>
            <person name="Fukui M."/>
        </authorList>
    </citation>
    <scope>NUCLEOTIDE SEQUENCE [LARGE SCALE GENOMIC DNA]</scope>
    <source>
        <strain evidence="1 2">PP31</strain>
    </source>
</reference>
<sequence length="159" mass="18103">MSISKPNSLNINSRVAGLIIIAALMVVVAGCTKNYGRFEKNAEVGLAFRQGDYQPDYQYFYAGRNTRPYAIIGIDRRYAVPSRYWVPFEPEPKQLRKMAGNIYGNYRYYPAGYNILDPDGNIIGVWFSTVNQYSVSVDQQNRTVEVLYRNPENRGGGPR</sequence>
<dbReference type="Proteomes" id="UP000427769">
    <property type="component" value="Chromosome"/>
</dbReference>
<evidence type="ECO:0000313" key="2">
    <source>
        <dbReference type="Proteomes" id="UP000427769"/>
    </source>
</evidence>
<name>A0A5K7Z6K9_9BACT</name>